<dbReference type="Proteomes" id="UP001140949">
    <property type="component" value="Unassembled WGS sequence"/>
</dbReference>
<dbReference type="InterPro" id="IPR011990">
    <property type="entry name" value="TPR-like_helical_dom_sf"/>
</dbReference>
<dbReference type="GO" id="GO:0009451">
    <property type="term" value="P:RNA modification"/>
    <property type="evidence" value="ECO:0007669"/>
    <property type="project" value="InterPro"/>
</dbReference>
<dbReference type="PANTHER" id="PTHR47926">
    <property type="entry name" value="PENTATRICOPEPTIDE REPEAT-CONTAINING PROTEIN"/>
    <property type="match status" value="1"/>
</dbReference>
<feature type="repeat" description="PPR" evidence="3">
    <location>
        <begin position="255"/>
        <end position="285"/>
    </location>
</feature>
<evidence type="ECO:0000256" key="3">
    <source>
        <dbReference type="PROSITE-ProRule" id="PRU00708"/>
    </source>
</evidence>
<dbReference type="Pfam" id="PF01535">
    <property type="entry name" value="PPR"/>
    <property type="match status" value="4"/>
</dbReference>
<feature type="repeat" description="PPR" evidence="3">
    <location>
        <begin position="152"/>
        <end position="186"/>
    </location>
</feature>
<dbReference type="InterPro" id="IPR046848">
    <property type="entry name" value="E_motif"/>
</dbReference>
<evidence type="ECO:0000313" key="4">
    <source>
        <dbReference type="EMBL" id="KAJ6791136.1"/>
    </source>
</evidence>
<dbReference type="PROSITE" id="PS51375">
    <property type="entry name" value="PPR"/>
    <property type="match status" value="5"/>
</dbReference>
<evidence type="ECO:0000256" key="2">
    <source>
        <dbReference type="ARBA" id="ARBA00061659"/>
    </source>
</evidence>
<keyword evidence="1" id="KW-0677">Repeat</keyword>
<proteinExistence type="inferred from homology"/>
<gene>
    <name evidence="4" type="ORF">M6B38_245700</name>
</gene>
<protein>
    <submittedName>
        <fullName evidence="4">Pentatricopeptide repeat-containing protein</fullName>
    </submittedName>
</protein>
<dbReference type="FunFam" id="1.25.40.10:FF:000205">
    <property type="entry name" value="Pentatricopeptide repeat-containing protein, mitochondrial"/>
    <property type="match status" value="1"/>
</dbReference>
<feature type="repeat" description="PPR" evidence="3">
    <location>
        <begin position="453"/>
        <end position="487"/>
    </location>
</feature>
<reference evidence="4" key="1">
    <citation type="journal article" date="2023" name="GigaByte">
        <title>Genome assembly of the bearded iris, Iris pallida Lam.</title>
        <authorList>
            <person name="Bruccoleri R.E."/>
            <person name="Oakeley E.J."/>
            <person name="Faust A.M.E."/>
            <person name="Altorfer M."/>
            <person name="Dessus-Babus S."/>
            <person name="Burckhardt D."/>
            <person name="Oertli M."/>
            <person name="Naumann U."/>
            <person name="Petersen F."/>
            <person name="Wong J."/>
        </authorList>
    </citation>
    <scope>NUCLEOTIDE SEQUENCE</scope>
    <source>
        <strain evidence="4">GSM-AAB239-AS_SAM_17_03QT</strain>
    </source>
</reference>
<evidence type="ECO:0000313" key="5">
    <source>
        <dbReference type="Proteomes" id="UP001140949"/>
    </source>
</evidence>
<accession>A0AAX6DHA3</accession>
<organism evidence="4 5">
    <name type="scientific">Iris pallida</name>
    <name type="common">Sweet iris</name>
    <dbReference type="NCBI Taxonomy" id="29817"/>
    <lineage>
        <taxon>Eukaryota</taxon>
        <taxon>Viridiplantae</taxon>
        <taxon>Streptophyta</taxon>
        <taxon>Embryophyta</taxon>
        <taxon>Tracheophyta</taxon>
        <taxon>Spermatophyta</taxon>
        <taxon>Magnoliopsida</taxon>
        <taxon>Liliopsida</taxon>
        <taxon>Asparagales</taxon>
        <taxon>Iridaceae</taxon>
        <taxon>Iridoideae</taxon>
        <taxon>Irideae</taxon>
        <taxon>Iris</taxon>
    </lineage>
</organism>
<dbReference type="Pfam" id="PF13041">
    <property type="entry name" value="PPR_2"/>
    <property type="match status" value="3"/>
</dbReference>
<dbReference type="InterPro" id="IPR002885">
    <property type="entry name" value="PPR_rpt"/>
</dbReference>
<dbReference type="SUPFAM" id="SSF48452">
    <property type="entry name" value="TPR-like"/>
    <property type="match status" value="1"/>
</dbReference>
<dbReference type="Pfam" id="PF20431">
    <property type="entry name" value="E_motif"/>
    <property type="match status" value="1"/>
</dbReference>
<dbReference type="EMBL" id="JANAVB010044620">
    <property type="protein sequence ID" value="KAJ6791136.1"/>
    <property type="molecule type" value="Genomic_DNA"/>
</dbReference>
<dbReference type="Gene3D" id="1.25.40.10">
    <property type="entry name" value="Tetratricopeptide repeat domain"/>
    <property type="match status" value="5"/>
</dbReference>
<feature type="repeat" description="PPR" evidence="3">
    <location>
        <begin position="286"/>
        <end position="320"/>
    </location>
</feature>
<dbReference type="PANTHER" id="PTHR47926:SF472">
    <property type="entry name" value="REPEAT (PPR) SUPERFAMILY PROTEIN, PUTATIVE-RELATED"/>
    <property type="match status" value="1"/>
</dbReference>
<dbReference type="AlphaFoldDB" id="A0AAX6DHA3"/>
<dbReference type="GO" id="GO:0005739">
    <property type="term" value="C:mitochondrion"/>
    <property type="evidence" value="ECO:0007669"/>
    <property type="project" value="UniProtKB-ARBA"/>
</dbReference>
<evidence type="ECO:0000256" key="1">
    <source>
        <dbReference type="ARBA" id="ARBA00022737"/>
    </source>
</evidence>
<reference evidence="4" key="2">
    <citation type="submission" date="2023-04" db="EMBL/GenBank/DDBJ databases">
        <authorList>
            <person name="Bruccoleri R.E."/>
            <person name="Oakeley E.J."/>
            <person name="Faust A.-M."/>
            <person name="Dessus-Babus S."/>
            <person name="Altorfer M."/>
            <person name="Burckhardt D."/>
            <person name="Oertli M."/>
            <person name="Naumann U."/>
            <person name="Petersen F."/>
            <person name="Wong J."/>
        </authorList>
    </citation>
    <scope>NUCLEOTIDE SEQUENCE</scope>
    <source>
        <strain evidence="4">GSM-AAB239-AS_SAM_17_03QT</strain>
        <tissue evidence="4">Leaf</tissue>
    </source>
</reference>
<dbReference type="NCBIfam" id="TIGR00756">
    <property type="entry name" value="PPR"/>
    <property type="match status" value="7"/>
</dbReference>
<sequence>MKGTPLSLSEAITSLTHDPFNPSTYAQLLHQCTTDHRLLRAAHARLLHHSIAPSNFLATKLISFYSRSGRILDARNVFDRIPQPNLFAYNSMLLAYNTMRSPHPHSSALLSSLPPHLKPDAFSLSVLLKSSPPSHLLRPIHAFALRNILLSDLFVANGLISAYGKTGNLRSARLLFDTMPSRDIVSWNSIISAYAHSGHYDQCLRLYHILENGVDGVLPNGVTVTCVLHACAHLQDLVSGMTVHKSAVDSGIVFDNVVWNSVVAFYAKCGSLDYARALFEEMPERDAVSYNTLISGYMSYGFVDKALDLFRRMADPVISSWNAVIAGLVQNNRYEGVFEMFQLMQVSGFRPNSVTLSSVLPAISFYSNLLDGKQVHCYAIRNDCDQNIYVATSLIDIYAKAGFVNGARRVFDGTEDRSVIVWTAIISAYSSHGDADAAVTMFDKMLESGTRPDPVTFTAVLAACAHNGAVDEAHRIFRMMSEFEIPPAVEQYACMVGVFSRRGLLRDAVDLIEKMPVEPNAKMWGSLLNGAAVFRDVELGRFVFEKLVEIEPENTGNYIVMANLYSGAGRWEEAKLVRETMAKIGLAKIPGCSWIEMSNGLQVFVARDTSNERSEEIYMTLEALVGLMREEGYACKVELDEESGG</sequence>
<dbReference type="GO" id="GO:0003723">
    <property type="term" value="F:RNA binding"/>
    <property type="evidence" value="ECO:0007669"/>
    <property type="project" value="InterPro"/>
</dbReference>
<feature type="repeat" description="PPR" evidence="3">
    <location>
        <begin position="418"/>
        <end position="452"/>
    </location>
</feature>
<dbReference type="InterPro" id="IPR046960">
    <property type="entry name" value="PPR_At4g14850-like_plant"/>
</dbReference>
<name>A0AAX6DHA3_IRIPA</name>
<keyword evidence="5" id="KW-1185">Reference proteome</keyword>
<comment type="caution">
    <text evidence="4">The sequence shown here is derived from an EMBL/GenBank/DDBJ whole genome shotgun (WGS) entry which is preliminary data.</text>
</comment>
<dbReference type="FunFam" id="1.25.40.10:FF:000090">
    <property type="entry name" value="Pentatricopeptide repeat-containing protein, chloroplastic"/>
    <property type="match status" value="1"/>
</dbReference>
<comment type="similarity">
    <text evidence="2">Belongs to the PPR family. PCMP-E subfamily.</text>
</comment>